<dbReference type="EMBL" id="CP136890">
    <property type="protein sequence ID" value="WOK93886.1"/>
    <property type="molecule type" value="Genomic_DNA"/>
</dbReference>
<proteinExistence type="predicted"/>
<dbReference type="AlphaFoldDB" id="A0AAQ3JQD5"/>
<evidence type="ECO:0000313" key="3">
    <source>
        <dbReference type="Proteomes" id="UP001327560"/>
    </source>
</evidence>
<protein>
    <submittedName>
        <fullName evidence="2">Uncharacterized protein</fullName>
    </submittedName>
</protein>
<gene>
    <name evidence="2" type="ORF">Cni_G02587</name>
</gene>
<keyword evidence="1" id="KW-0472">Membrane</keyword>
<name>A0AAQ3JQD5_9LILI</name>
<organism evidence="2 3">
    <name type="scientific">Canna indica</name>
    <name type="common">Indian-shot</name>
    <dbReference type="NCBI Taxonomy" id="4628"/>
    <lineage>
        <taxon>Eukaryota</taxon>
        <taxon>Viridiplantae</taxon>
        <taxon>Streptophyta</taxon>
        <taxon>Embryophyta</taxon>
        <taxon>Tracheophyta</taxon>
        <taxon>Spermatophyta</taxon>
        <taxon>Magnoliopsida</taxon>
        <taxon>Liliopsida</taxon>
        <taxon>Zingiberales</taxon>
        <taxon>Cannaceae</taxon>
        <taxon>Canna</taxon>
    </lineage>
</organism>
<accession>A0AAQ3JQD5</accession>
<evidence type="ECO:0000256" key="1">
    <source>
        <dbReference type="SAM" id="Phobius"/>
    </source>
</evidence>
<keyword evidence="1" id="KW-0812">Transmembrane</keyword>
<sequence>MSMKTKIVAVANAVAVATALLMITVALDCFVTGAFLGAGSPLHVVPLTRGIVSGSPVLVIGIPCAVLGVACFVKERGASGDQMKKLHTYCIVRSTKKVEI</sequence>
<keyword evidence="1" id="KW-1133">Transmembrane helix</keyword>
<reference evidence="2 3" key="1">
    <citation type="submission" date="2023-10" db="EMBL/GenBank/DDBJ databases">
        <title>Chromosome-scale genome assembly provides insights into flower coloration mechanisms of Canna indica.</title>
        <authorList>
            <person name="Li C."/>
        </authorList>
    </citation>
    <scope>NUCLEOTIDE SEQUENCE [LARGE SCALE GENOMIC DNA]</scope>
    <source>
        <tissue evidence="2">Flower</tissue>
    </source>
</reference>
<feature type="transmembrane region" description="Helical" evidence="1">
    <location>
        <begin position="50"/>
        <end position="73"/>
    </location>
</feature>
<keyword evidence="3" id="KW-1185">Reference proteome</keyword>
<feature type="transmembrane region" description="Helical" evidence="1">
    <location>
        <begin position="7"/>
        <end position="38"/>
    </location>
</feature>
<dbReference type="Proteomes" id="UP001327560">
    <property type="component" value="Chromosome 1"/>
</dbReference>
<evidence type="ECO:0000313" key="2">
    <source>
        <dbReference type="EMBL" id="WOK93886.1"/>
    </source>
</evidence>